<protein>
    <recommendedName>
        <fullName evidence="2">LAMB1/2/3/4 helical domain-containing protein</fullName>
    </recommendedName>
</protein>
<feature type="non-terminal residue" evidence="3">
    <location>
        <position position="1"/>
    </location>
</feature>
<proteinExistence type="predicted"/>
<reference evidence="3 4" key="1">
    <citation type="submission" date="2024-05" db="EMBL/GenBank/DDBJ databases">
        <title>Genome sequencing and assembly of Indian major carp, Cirrhinus mrigala (Hamilton, 1822).</title>
        <authorList>
            <person name="Mohindra V."/>
            <person name="Chowdhury L.M."/>
            <person name="Lal K."/>
            <person name="Jena J.K."/>
        </authorList>
    </citation>
    <scope>NUCLEOTIDE SEQUENCE [LARGE SCALE GENOMIC DNA]</scope>
    <source>
        <strain evidence="3">CM1030</strain>
        <tissue evidence="3">Blood</tissue>
    </source>
</reference>
<organism evidence="3 4">
    <name type="scientific">Cirrhinus mrigala</name>
    <name type="common">Mrigala</name>
    <dbReference type="NCBI Taxonomy" id="683832"/>
    <lineage>
        <taxon>Eukaryota</taxon>
        <taxon>Metazoa</taxon>
        <taxon>Chordata</taxon>
        <taxon>Craniata</taxon>
        <taxon>Vertebrata</taxon>
        <taxon>Euteleostomi</taxon>
        <taxon>Actinopterygii</taxon>
        <taxon>Neopterygii</taxon>
        <taxon>Teleostei</taxon>
        <taxon>Ostariophysi</taxon>
        <taxon>Cypriniformes</taxon>
        <taxon>Cyprinidae</taxon>
        <taxon>Labeoninae</taxon>
        <taxon>Labeonini</taxon>
        <taxon>Cirrhinus</taxon>
    </lineage>
</organism>
<dbReference type="Proteomes" id="UP001529510">
    <property type="component" value="Unassembled WGS sequence"/>
</dbReference>
<feature type="coiled-coil region" evidence="1">
    <location>
        <begin position="28"/>
        <end position="65"/>
    </location>
</feature>
<sequence length="108" mass="12246">DIEKLANAVLSIQLPKSPNEIKDMIEDIKRILANVTDFDDDLEHLEKQARIAEDMKEKAKEILNRTKAINVSEIEKALTDTAKLNDKIISYLDEAGENNDIIRGNINE</sequence>
<evidence type="ECO:0000256" key="1">
    <source>
        <dbReference type="SAM" id="Coils"/>
    </source>
</evidence>
<dbReference type="EMBL" id="JAMKFB020000025">
    <property type="protein sequence ID" value="KAL0154836.1"/>
    <property type="molecule type" value="Genomic_DNA"/>
</dbReference>
<accession>A0ABD0N1X3</accession>
<keyword evidence="1" id="KW-0175">Coiled coil</keyword>
<dbReference type="AlphaFoldDB" id="A0ABD0N1X3"/>
<keyword evidence="4" id="KW-1185">Reference proteome</keyword>
<feature type="domain" description="LAMB1/2/3/4 helical" evidence="2">
    <location>
        <begin position="1"/>
        <end position="70"/>
    </location>
</feature>
<dbReference type="InterPro" id="IPR056558">
    <property type="entry name" value="LAMB1-4_helical"/>
</dbReference>
<comment type="caution">
    <text evidence="3">The sequence shown here is derived from an EMBL/GenBank/DDBJ whole genome shotgun (WGS) entry which is preliminary data.</text>
</comment>
<gene>
    <name evidence="3" type="ORF">M9458_049099</name>
</gene>
<evidence type="ECO:0000313" key="4">
    <source>
        <dbReference type="Proteomes" id="UP001529510"/>
    </source>
</evidence>
<evidence type="ECO:0000259" key="2">
    <source>
        <dbReference type="Pfam" id="PF23219"/>
    </source>
</evidence>
<feature type="non-terminal residue" evidence="3">
    <location>
        <position position="108"/>
    </location>
</feature>
<name>A0ABD0N1X3_CIRMR</name>
<dbReference type="Pfam" id="PF23219">
    <property type="entry name" value="LAMB1"/>
    <property type="match status" value="1"/>
</dbReference>
<evidence type="ECO:0000313" key="3">
    <source>
        <dbReference type="EMBL" id="KAL0154836.1"/>
    </source>
</evidence>